<dbReference type="GO" id="GO:0010073">
    <property type="term" value="P:meristem maintenance"/>
    <property type="evidence" value="ECO:0007669"/>
    <property type="project" value="InterPro"/>
</dbReference>
<dbReference type="InterPro" id="IPR044824">
    <property type="entry name" value="MAIN-like"/>
</dbReference>
<evidence type="ECO:0000313" key="2">
    <source>
        <dbReference type="EMBL" id="RHN47301.1"/>
    </source>
</evidence>
<dbReference type="AlphaFoldDB" id="A0A396H472"/>
<dbReference type="EMBL" id="PSQE01000007">
    <property type="protein sequence ID" value="RHN47301.1"/>
    <property type="molecule type" value="Genomic_DNA"/>
</dbReference>
<dbReference type="PANTHER" id="PTHR46033">
    <property type="entry name" value="PROTEIN MAIN-LIKE 2"/>
    <property type="match status" value="1"/>
</dbReference>
<dbReference type="InterPro" id="IPR019557">
    <property type="entry name" value="AminoTfrase-like_pln_mobile"/>
</dbReference>
<reference evidence="3" key="1">
    <citation type="journal article" date="2018" name="Nat. Plants">
        <title>Whole-genome landscape of Medicago truncatula symbiotic genes.</title>
        <authorList>
            <person name="Pecrix Y."/>
            <person name="Staton S.E."/>
            <person name="Sallet E."/>
            <person name="Lelandais-Briere C."/>
            <person name="Moreau S."/>
            <person name="Carrere S."/>
            <person name="Blein T."/>
            <person name="Jardinaud M.F."/>
            <person name="Latrasse D."/>
            <person name="Zouine M."/>
            <person name="Zahm M."/>
            <person name="Kreplak J."/>
            <person name="Mayjonade B."/>
            <person name="Satge C."/>
            <person name="Perez M."/>
            <person name="Cauet S."/>
            <person name="Marande W."/>
            <person name="Chantry-Darmon C."/>
            <person name="Lopez-Roques C."/>
            <person name="Bouchez O."/>
            <person name="Berard A."/>
            <person name="Debelle F."/>
            <person name="Munos S."/>
            <person name="Bendahmane A."/>
            <person name="Berges H."/>
            <person name="Niebel A."/>
            <person name="Buitink J."/>
            <person name="Frugier F."/>
            <person name="Benhamed M."/>
            <person name="Crespi M."/>
            <person name="Gouzy J."/>
            <person name="Gamas P."/>
        </authorList>
    </citation>
    <scope>NUCLEOTIDE SEQUENCE [LARGE SCALE GENOMIC DNA]</scope>
    <source>
        <strain evidence="3">cv. Jemalong A17</strain>
    </source>
</reference>
<dbReference type="Proteomes" id="UP000265566">
    <property type="component" value="Chromosome 7"/>
</dbReference>
<keyword evidence="2" id="KW-0808">Transferase</keyword>
<gene>
    <name evidence="2" type="ORF">MtrunA17_Chr7g0251471</name>
</gene>
<proteinExistence type="predicted"/>
<protein>
    <submittedName>
        <fullName evidence="2">Putative aminotransferase-like, plant mobile domain-containing protein</fullName>
    </submittedName>
</protein>
<dbReference type="GO" id="GO:0008483">
    <property type="term" value="F:transaminase activity"/>
    <property type="evidence" value="ECO:0007669"/>
    <property type="project" value="UniProtKB-KW"/>
</dbReference>
<keyword evidence="2" id="KW-0032">Aminotransferase</keyword>
<dbReference type="Gramene" id="rna41880">
    <property type="protein sequence ID" value="RHN47301.1"/>
    <property type="gene ID" value="gene41880"/>
</dbReference>
<feature type="domain" description="Aminotransferase-like plant mobile" evidence="1">
    <location>
        <begin position="6"/>
        <end position="167"/>
    </location>
</feature>
<organism evidence="2 3">
    <name type="scientific">Medicago truncatula</name>
    <name type="common">Barrel medic</name>
    <name type="synonym">Medicago tribuloides</name>
    <dbReference type="NCBI Taxonomy" id="3880"/>
    <lineage>
        <taxon>Eukaryota</taxon>
        <taxon>Viridiplantae</taxon>
        <taxon>Streptophyta</taxon>
        <taxon>Embryophyta</taxon>
        <taxon>Tracheophyta</taxon>
        <taxon>Spermatophyta</taxon>
        <taxon>Magnoliopsida</taxon>
        <taxon>eudicotyledons</taxon>
        <taxon>Gunneridae</taxon>
        <taxon>Pentapetalae</taxon>
        <taxon>rosids</taxon>
        <taxon>fabids</taxon>
        <taxon>Fabales</taxon>
        <taxon>Fabaceae</taxon>
        <taxon>Papilionoideae</taxon>
        <taxon>50 kb inversion clade</taxon>
        <taxon>NPAAA clade</taxon>
        <taxon>Hologalegina</taxon>
        <taxon>IRL clade</taxon>
        <taxon>Trifolieae</taxon>
        <taxon>Medicago</taxon>
    </lineage>
</organism>
<sequence length="241" mass="28112">MMSCKQLGGYATLLQCWIYEYFPTLGNRVENRVACDEPGMGVARAMRWKYPRGNLKVDQIRRMIDDLTPNDVIWCPFDSHRQVIPFDDICLSSGYIRWCSNVVPYLPERCLRQFGYIQYIPRPPPNFNTFNVDVEWNDCHSSANQIIGDAHLTSYPFEVTDTYMEWYYKVSHPHLIRPTEVQHVLVDVPIHRVLSDERPSNSTLAVIVRELEGCARDWGAVPEDPVFKRFFRALDYARDGL</sequence>
<accession>A0A396H472</accession>
<evidence type="ECO:0000313" key="3">
    <source>
        <dbReference type="Proteomes" id="UP000265566"/>
    </source>
</evidence>
<dbReference type="Pfam" id="PF10536">
    <property type="entry name" value="PMD"/>
    <property type="match status" value="1"/>
</dbReference>
<dbReference type="PANTHER" id="PTHR46033:SF1">
    <property type="entry name" value="PROTEIN MAIN-LIKE 2"/>
    <property type="match status" value="1"/>
</dbReference>
<evidence type="ECO:0000259" key="1">
    <source>
        <dbReference type="Pfam" id="PF10536"/>
    </source>
</evidence>
<comment type="caution">
    <text evidence="2">The sequence shown here is derived from an EMBL/GenBank/DDBJ whole genome shotgun (WGS) entry which is preliminary data.</text>
</comment>
<name>A0A396H472_MEDTR</name>